<dbReference type="Pfam" id="PF02195">
    <property type="entry name" value="ParB_N"/>
    <property type="match status" value="1"/>
</dbReference>
<dbReference type="KEGG" id="vg:16194335"/>
<dbReference type="OrthoDB" id="19778at10239"/>
<gene>
    <name evidence="3" type="primary">21</name>
    <name evidence="3" type="ORF">HHTV2_21</name>
</gene>
<dbReference type="Gene3D" id="3.90.1530.10">
    <property type="entry name" value="Conserved hypothetical protein from pyrococcus furiosus pfu- 392566-001, ParB domain"/>
    <property type="match status" value="1"/>
</dbReference>
<dbReference type="InterPro" id="IPR003115">
    <property type="entry name" value="ParB_N"/>
</dbReference>
<dbReference type="GeneID" id="16194335"/>
<sequence>MSEATPEAADGDFSTEVELMDREDLIPYSNNPKEHPESQVKRIASSIKNYGWDQPIVVDGEMEVIKGHGRLMAAERLGLEKVPVIVREDLTEAEARAARIADNKAAEAPWDEEMLQTEVEIVSEDYSAEDLGFEEDDFDALLEEIEADGEVETDIEYTDKIESPVYEPTGDRPPIEDLTSEEKALRLREKVEDADLPEEVEDFLKMAAMRHVVFDYENIAEWYAHADPEVQDLMEDLTLVIVDYDQAVEQGFVQFAKDTLENGVGNDGA</sequence>
<name>R4TG31_9CAUD</name>
<dbReference type="CDD" id="cd16403">
    <property type="entry name" value="ParB_N_like_MT"/>
    <property type="match status" value="1"/>
</dbReference>
<dbReference type="SUPFAM" id="SSF110849">
    <property type="entry name" value="ParB/Sulfiredoxin"/>
    <property type="match status" value="1"/>
</dbReference>
<protein>
    <recommendedName>
        <fullName evidence="2">ParB-like N-terminal domain-containing protein</fullName>
    </recommendedName>
</protein>
<accession>R4TG31</accession>
<dbReference type="InterPro" id="IPR050336">
    <property type="entry name" value="Chromosome_partition/occlusion"/>
</dbReference>
<dbReference type="SMART" id="SM00470">
    <property type="entry name" value="ParB"/>
    <property type="match status" value="1"/>
</dbReference>
<reference evidence="3 4" key="1">
    <citation type="submission" date="2012-12" db="EMBL/GenBank/DDBJ databases">
        <authorList>
            <person name="Sencilo A."/>
            <person name="Jacobs-Sera D."/>
            <person name="Russell D.A."/>
            <person name="Ko C."/>
            <person name="Atanasova N."/>
            <person name="Osterlund E."/>
            <person name="Oksanen H.M."/>
            <person name="Bamford D.H."/>
            <person name="Hatfull G.F."/>
            <person name="Roine E."/>
            <person name="Hendrix R.W."/>
        </authorList>
    </citation>
    <scope>NUCLEOTIDE SEQUENCE [LARGE SCALE GENOMIC DNA]</scope>
</reference>
<dbReference type="PANTHER" id="PTHR33375">
    <property type="entry name" value="CHROMOSOME-PARTITIONING PROTEIN PARB-RELATED"/>
    <property type="match status" value="1"/>
</dbReference>
<dbReference type="Proteomes" id="UP000203112">
    <property type="component" value="Segment"/>
</dbReference>
<dbReference type="EMBL" id="KC292024">
    <property type="protein sequence ID" value="AGM11186.1"/>
    <property type="molecule type" value="Genomic_DNA"/>
</dbReference>
<dbReference type="InterPro" id="IPR036086">
    <property type="entry name" value="ParB/Sulfiredoxin_sf"/>
</dbReference>
<organism evidence="3 4">
    <name type="scientific">Haloarcula hispanica tailed virus 2</name>
    <dbReference type="NCBI Taxonomy" id="1273751"/>
    <lineage>
        <taxon>Viruses</taxon>
        <taxon>Duplodnaviria</taxon>
        <taxon>Heunggongvirae</taxon>
        <taxon>Uroviricota</taxon>
        <taxon>Caudoviricetes</taxon>
        <taxon>Saparoviridae</taxon>
        <taxon>Halohivirus</taxon>
        <taxon>Halohivirus suolae</taxon>
        <taxon>Halohivirus HHTV2</taxon>
    </lineage>
</organism>
<feature type="region of interest" description="Disordered" evidence="1">
    <location>
        <begin position="1"/>
        <end position="41"/>
    </location>
</feature>
<evidence type="ECO:0000256" key="1">
    <source>
        <dbReference type="SAM" id="MobiDB-lite"/>
    </source>
</evidence>
<evidence type="ECO:0000259" key="2">
    <source>
        <dbReference type="SMART" id="SM00470"/>
    </source>
</evidence>
<feature type="domain" description="ParB-like N-terminal" evidence="2">
    <location>
        <begin position="18"/>
        <end position="104"/>
    </location>
</feature>
<dbReference type="GO" id="GO:0007059">
    <property type="term" value="P:chromosome segregation"/>
    <property type="evidence" value="ECO:0007669"/>
    <property type="project" value="TreeGrafter"/>
</dbReference>
<dbReference type="GO" id="GO:0045881">
    <property type="term" value="P:positive regulation of sporulation resulting in formation of a cellular spore"/>
    <property type="evidence" value="ECO:0007669"/>
    <property type="project" value="TreeGrafter"/>
</dbReference>
<evidence type="ECO:0000313" key="3">
    <source>
        <dbReference type="EMBL" id="AGM11186.1"/>
    </source>
</evidence>
<evidence type="ECO:0000313" key="4">
    <source>
        <dbReference type="Proteomes" id="UP000203112"/>
    </source>
</evidence>
<dbReference type="RefSeq" id="YP_008060330.1">
    <property type="nucleotide sequence ID" value="NC_021340.1"/>
</dbReference>
<keyword evidence="4" id="KW-1185">Reference proteome</keyword>
<dbReference type="PANTHER" id="PTHR33375:SF1">
    <property type="entry name" value="CHROMOSOME-PARTITIONING PROTEIN PARB-RELATED"/>
    <property type="match status" value="1"/>
</dbReference>
<proteinExistence type="predicted"/>